<feature type="transmembrane region" description="Helical" evidence="2">
    <location>
        <begin position="183"/>
        <end position="204"/>
    </location>
</feature>
<reference evidence="3 4" key="1">
    <citation type="submission" date="2019-05" db="EMBL/GenBank/DDBJ databases">
        <title>Georgenia *** sp. nov., and Georgenia *** sp. nov., isolated from the intestinal contents of plateau pika (Ochotona curzoniae) in the Qinghai-Tibet plateau of China.</title>
        <authorList>
            <person name="Tian Z."/>
        </authorList>
    </citation>
    <scope>NUCLEOTIDE SEQUENCE [LARGE SCALE GENOMIC DNA]</scope>
    <source>
        <strain evidence="3 4">Z294</strain>
    </source>
</reference>
<feature type="transmembrane region" description="Helical" evidence="2">
    <location>
        <begin position="256"/>
        <end position="273"/>
    </location>
</feature>
<keyword evidence="2" id="KW-0472">Membrane</keyword>
<keyword evidence="4" id="KW-1185">Reference proteome</keyword>
<feature type="transmembrane region" description="Helical" evidence="2">
    <location>
        <begin position="447"/>
        <end position="467"/>
    </location>
</feature>
<feature type="transmembrane region" description="Helical" evidence="2">
    <location>
        <begin position="420"/>
        <end position="440"/>
    </location>
</feature>
<keyword evidence="2" id="KW-0812">Transmembrane</keyword>
<sequence>MEGQTPEVAAATNEPASGRTRRRTREVPLRTDVLWSLLLAAAAVLLSVLGVLGGTQISALDEHTHLDYAYKVSQGELPYTGVPLSDFTLEEWSCRGQQSIAEALPPCEEATADEVAPSDYPARGENYNAWHPPLYYAAAAAAGTVAEALGQSFTTGARLSGGLWLAAAVVAMYGVLRHWRLRPALAASGAAVIMAVPSIVHASSTVTNDAPAALLGVGALWVLTRVFRDGRTGWFAWVLPTVIAVLAANVKLMSTVAILTAVGVVALSALPQLRDRNWGEAVRRLLIAVVPVLAVGASALAWSAFQSGRAVENWTNPIAGVNTAPVAGAPFDEWAPTLTSAFGLVDDFYVQPELMSSLIWLSVGALTVLLTAAPFMALVTFRPGQAERVVGWAALVGAVAVPLLVQGQEFLRGGGYFRGVSARYAVTLVPMTIAALTLVAHERRYQVLAYVVAVGGYLSMLLSFSGIA</sequence>
<feature type="transmembrane region" description="Helical" evidence="2">
    <location>
        <begin position="358"/>
        <end position="377"/>
    </location>
</feature>
<feature type="region of interest" description="Disordered" evidence="1">
    <location>
        <begin position="1"/>
        <end position="24"/>
    </location>
</feature>
<keyword evidence="2" id="KW-1133">Transmembrane helix</keyword>
<dbReference type="Proteomes" id="UP000313948">
    <property type="component" value="Chromosome"/>
</dbReference>
<gene>
    <name evidence="3" type="ORF">FE251_03105</name>
</gene>
<dbReference type="EMBL" id="CP040899">
    <property type="protein sequence ID" value="QDB78477.1"/>
    <property type="molecule type" value="Genomic_DNA"/>
</dbReference>
<evidence type="ECO:0000256" key="2">
    <source>
        <dbReference type="SAM" id="Phobius"/>
    </source>
</evidence>
<name>A0ABX5VJ95_9MICO</name>
<feature type="transmembrane region" description="Helical" evidence="2">
    <location>
        <begin position="210"/>
        <end position="227"/>
    </location>
</feature>
<organism evidence="3 4">
    <name type="scientific">Georgenia wutianyii</name>
    <dbReference type="NCBI Taxonomy" id="2585135"/>
    <lineage>
        <taxon>Bacteria</taxon>
        <taxon>Bacillati</taxon>
        <taxon>Actinomycetota</taxon>
        <taxon>Actinomycetes</taxon>
        <taxon>Micrococcales</taxon>
        <taxon>Bogoriellaceae</taxon>
        <taxon>Georgenia</taxon>
    </lineage>
</organism>
<proteinExistence type="predicted"/>
<accession>A0ABX5VJ95</accession>
<evidence type="ECO:0000313" key="3">
    <source>
        <dbReference type="EMBL" id="QDB78477.1"/>
    </source>
</evidence>
<feature type="transmembrane region" description="Helical" evidence="2">
    <location>
        <begin position="33"/>
        <end position="52"/>
    </location>
</feature>
<protein>
    <submittedName>
        <fullName evidence="3">Phospholipid carrier-dependent glycosyltransferase</fullName>
    </submittedName>
</protein>
<evidence type="ECO:0000313" key="4">
    <source>
        <dbReference type="Proteomes" id="UP000313948"/>
    </source>
</evidence>
<feature type="transmembrane region" description="Helical" evidence="2">
    <location>
        <begin position="234"/>
        <end position="250"/>
    </location>
</feature>
<feature type="transmembrane region" description="Helical" evidence="2">
    <location>
        <begin position="285"/>
        <end position="305"/>
    </location>
</feature>
<evidence type="ECO:0000256" key="1">
    <source>
        <dbReference type="SAM" id="MobiDB-lite"/>
    </source>
</evidence>
<dbReference type="RefSeq" id="WP_139073807.1">
    <property type="nucleotide sequence ID" value="NZ_CP040899.1"/>
</dbReference>
<feature type="transmembrane region" description="Helical" evidence="2">
    <location>
        <begin position="389"/>
        <end position="408"/>
    </location>
</feature>
<feature type="transmembrane region" description="Helical" evidence="2">
    <location>
        <begin position="159"/>
        <end position="176"/>
    </location>
</feature>